<evidence type="ECO:0000313" key="8">
    <source>
        <dbReference type="EMBL" id="EDW82860.1"/>
    </source>
</evidence>
<dbReference type="EMBL" id="CH964239">
    <property type="protein sequence ID" value="EDW82860.1"/>
    <property type="molecule type" value="Genomic_DNA"/>
</dbReference>
<gene>
    <name evidence="8" type="primary">Dwil\GK10227</name>
    <name evidence="8" type="ORF">Dwil_GK10227</name>
</gene>
<proteinExistence type="inferred from homology"/>
<keyword evidence="4" id="KW-0571">Peptide transport</keyword>
<dbReference type="AlphaFoldDB" id="B4NDF4"/>
<keyword evidence="5 7" id="KW-1133">Transmembrane helix</keyword>
<dbReference type="OrthoDB" id="8904098at2759"/>
<name>B4NDF4_DROWI</name>
<dbReference type="Gene3D" id="1.20.1250.20">
    <property type="entry name" value="MFS general substrate transporter like domains"/>
    <property type="match status" value="1"/>
</dbReference>
<dbReference type="PANTHER" id="PTHR11654">
    <property type="entry name" value="OLIGOPEPTIDE TRANSPORTER-RELATED"/>
    <property type="match status" value="1"/>
</dbReference>
<comment type="similarity">
    <text evidence="2">Belongs to the major facilitator superfamily. Proton-dependent oligopeptide transporter (POT/PTR) (TC 2.A.17) family.</text>
</comment>
<keyword evidence="3 7" id="KW-0812">Transmembrane</keyword>
<protein>
    <recommendedName>
        <fullName evidence="10">Peptide transporter family 1</fullName>
    </recommendedName>
</protein>
<evidence type="ECO:0000256" key="2">
    <source>
        <dbReference type="ARBA" id="ARBA00005982"/>
    </source>
</evidence>
<evidence type="ECO:0000313" key="9">
    <source>
        <dbReference type="Proteomes" id="UP000007798"/>
    </source>
</evidence>
<dbReference type="STRING" id="7260.B4NDF4"/>
<evidence type="ECO:0000256" key="4">
    <source>
        <dbReference type="ARBA" id="ARBA00022856"/>
    </source>
</evidence>
<dbReference type="KEGG" id="dwi:6648723"/>
<dbReference type="Pfam" id="PF00854">
    <property type="entry name" value="PTR2"/>
    <property type="match status" value="1"/>
</dbReference>
<organism evidence="8 9">
    <name type="scientific">Drosophila willistoni</name>
    <name type="common">Fruit fly</name>
    <dbReference type="NCBI Taxonomy" id="7260"/>
    <lineage>
        <taxon>Eukaryota</taxon>
        <taxon>Metazoa</taxon>
        <taxon>Ecdysozoa</taxon>
        <taxon>Arthropoda</taxon>
        <taxon>Hexapoda</taxon>
        <taxon>Insecta</taxon>
        <taxon>Pterygota</taxon>
        <taxon>Neoptera</taxon>
        <taxon>Endopterygota</taxon>
        <taxon>Diptera</taxon>
        <taxon>Brachycera</taxon>
        <taxon>Muscomorpha</taxon>
        <taxon>Ephydroidea</taxon>
        <taxon>Drosophilidae</taxon>
        <taxon>Drosophila</taxon>
        <taxon>Sophophora</taxon>
    </lineage>
</organism>
<dbReference type="eggNOG" id="KOG1237">
    <property type="taxonomic scope" value="Eukaryota"/>
</dbReference>
<sequence length="323" mass="36361">MPESHFSLCAVRTYPVIASAGNTQFRIFNGIPDCDYRLSTNLAARNNFTLNGLDFYYSGSIDTINGTYTLTYSIETLTEGCRQLEGGTQQLYEAKAHTLFLRPNQIIGKYWYEDDIQKSNKSLAHVRTLANLLATTKIVWTEVKTSNTALEIQARNHELYELSTVQYVVTVGEYQVAQVNLRPGGVYSLVIGSGQNGYVASMFEVTQPNSISMLWLVPQYVIMTLGEVMFSVTGLEFSYSEAPTSMKSVLQACWLLTVAFGNVIVVIVAELKFFQSQANEFFLFAGLMFVDMLIFMWVAYFYIPNNGQESSAHGRRHDEDKLD</sequence>
<feature type="transmembrane region" description="Helical" evidence="7">
    <location>
        <begin position="249"/>
        <end position="269"/>
    </location>
</feature>
<reference evidence="8 9" key="1">
    <citation type="journal article" date="2007" name="Nature">
        <title>Evolution of genes and genomes on the Drosophila phylogeny.</title>
        <authorList>
            <consortium name="Drosophila 12 Genomes Consortium"/>
            <person name="Clark A.G."/>
            <person name="Eisen M.B."/>
            <person name="Smith D.R."/>
            <person name="Bergman C.M."/>
            <person name="Oliver B."/>
            <person name="Markow T.A."/>
            <person name="Kaufman T.C."/>
            <person name="Kellis M."/>
            <person name="Gelbart W."/>
            <person name="Iyer V.N."/>
            <person name="Pollard D.A."/>
            <person name="Sackton T.B."/>
            <person name="Larracuente A.M."/>
            <person name="Singh N.D."/>
            <person name="Abad J.P."/>
            <person name="Abt D.N."/>
            <person name="Adryan B."/>
            <person name="Aguade M."/>
            <person name="Akashi H."/>
            <person name="Anderson W.W."/>
            <person name="Aquadro C.F."/>
            <person name="Ardell D.H."/>
            <person name="Arguello R."/>
            <person name="Artieri C.G."/>
            <person name="Barbash D.A."/>
            <person name="Barker D."/>
            <person name="Barsanti P."/>
            <person name="Batterham P."/>
            <person name="Batzoglou S."/>
            <person name="Begun D."/>
            <person name="Bhutkar A."/>
            <person name="Blanco E."/>
            <person name="Bosak S.A."/>
            <person name="Bradley R.K."/>
            <person name="Brand A.D."/>
            <person name="Brent M.R."/>
            <person name="Brooks A.N."/>
            <person name="Brown R.H."/>
            <person name="Butlin R.K."/>
            <person name="Caggese C."/>
            <person name="Calvi B.R."/>
            <person name="Bernardo de Carvalho A."/>
            <person name="Caspi A."/>
            <person name="Castrezana S."/>
            <person name="Celniker S.E."/>
            <person name="Chang J.L."/>
            <person name="Chapple C."/>
            <person name="Chatterji S."/>
            <person name="Chinwalla A."/>
            <person name="Civetta A."/>
            <person name="Clifton S.W."/>
            <person name="Comeron J.M."/>
            <person name="Costello J.C."/>
            <person name="Coyne J.A."/>
            <person name="Daub J."/>
            <person name="David R.G."/>
            <person name="Delcher A.L."/>
            <person name="Delehaunty K."/>
            <person name="Do C.B."/>
            <person name="Ebling H."/>
            <person name="Edwards K."/>
            <person name="Eickbush T."/>
            <person name="Evans J.D."/>
            <person name="Filipski A."/>
            <person name="Findeiss S."/>
            <person name="Freyhult E."/>
            <person name="Fulton L."/>
            <person name="Fulton R."/>
            <person name="Garcia A.C."/>
            <person name="Gardiner A."/>
            <person name="Garfield D.A."/>
            <person name="Garvin B.E."/>
            <person name="Gibson G."/>
            <person name="Gilbert D."/>
            <person name="Gnerre S."/>
            <person name="Godfrey J."/>
            <person name="Good R."/>
            <person name="Gotea V."/>
            <person name="Gravely B."/>
            <person name="Greenberg A.J."/>
            <person name="Griffiths-Jones S."/>
            <person name="Gross S."/>
            <person name="Guigo R."/>
            <person name="Gustafson E.A."/>
            <person name="Haerty W."/>
            <person name="Hahn M.W."/>
            <person name="Halligan D.L."/>
            <person name="Halpern A.L."/>
            <person name="Halter G.M."/>
            <person name="Han M.V."/>
            <person name="Heger A."/>
            <person name="Hillier L."/>
            <person name="Hinrichs A.S."/>
            <person name="Holmes I."/>
            <person name="Hoskins R.A."/>
            <person name="Hubisz M.J."/>
            <person name="Hultmark D."/>
            <person name="Huntley M.A."/>
            <person name="Jaffe D.B."/>
            <person name="Jagadeeshan S."/>
            <person name="Jeck W.R."/>
            <person name="Johnson J."/>
            <person name="Jones C.D."/>
            <person name="Jordan W.C."/>
            <person name="Karpen G.H."/>
            <person name="Kataoka E."/>
            <person name="Keightley P.D."/>
            <person name="Kheradpour P."/>
            <person name="Kirkness E.F."/>
            <person name="Koerich L.B."/>
            <person name="Kristiansen K."/>
            <person name="Kudrna D."/>
            <person name="Kulathinal R.J."/>
            <person name="Kumar S."/>
            <person name="Kwok R."/>
            <person name="Lander E."/>
            <person name="Langley C.H."/>
            <person name="Lapoint R."/>
            <person name="Lazzaro B.P."/>
            <person name="Lee S.J."/>
            <person name="Levesque L."/>
            <person name="Li R."/>
            <person name="Lin C.F."/>
            <person name="Lin M.F."/>
            <person name="Lindblad-Toh K."/>
            <person name="Llopart A."/>
            <person name="Long M."/>
            <person name="Low L."/>
            <person name="Lozovsky E."/>
            <person name="Lu J."/>
            <person name="Luo M."/>
            <person name="Machado C.A."/>
            <person name="Makalowski W."/>
            <person name="Marzo M."/>
            <person name="Matsuda M."/>
            <person name="Matzkin L."/>
            <person name="McAllister B."/>
            <person name="McBride C.S."/>
            <person name="McKernan B."/>
            <person name="McKernan K."/>
            <person name="Mendez-Lago M."/>
            <person name="Minx P."/>
            <person name="Mollenhauer M.U."/>
            <person name="Montooth K."/>
            <person name="Mount S.M."/>
            <person name="Mu X."/>
            <person name="Myers E."/>
            <person name="Negre B."/>
            <person name="Newfeld S."/>
            <person name="Nielsen R."/>
            <person name="Noor M.A."/>
            <person name="O'Grady P."/>
            <person name="Pachter L."/>
            <person name="Papaceit M."/>
            <person name="Parisi M.J."/>
            <person name="Parisi M."/>
            <person name="Parts L."/>
            <person name="Pedersen J.S."/>
            <person name="Pesole G."/>
            <person name="Phillippy A.M."/>
            <person name="Ponting C.P."/>
            <person name="Pop M."/>
            <person name="Porcelli D."/>
            <person name="Powell J.R."/>
            <person name="Prohaska S."/>
            <person name="Pruitt K."/>
            <person name="Puig M."/>
            <person name="Quesneville H."/>
            <person name="Ram K.R."/>
            <person name="Rand D."/>
            <person name="Rasmussen M.D."/>
            <person name="Reed L.K."/>
            <person name="Reenan R."/>
            <person name="Reily A."/>
            <person name="Remington K.A."/>
            <person name="Rieger T.T."/>
            <person name="Ritchie M.G."/>
            <person name="Robin C."/>
            <person name="Rogers Y.H."/>
            <person name="Rohde C."/>
            <person name="Rozas J."/>
            <person name="Rubenfield M.J."/>
            <person name="Ruiz A."/>
            <person name="Russo S."/>
            <person name="Salzberg S.L."/>
            <person name="Sanchez-Gracia A."/>
            <person name="Saranga D.J."/>
            <person name="Sato H."/>
            <person name="Schaeffer S.W."/>
            <person name="Schatz M.C."/>
            <person name="Schlenke T."/>
            <person name="Schwartz R."/>
            <person name="Segarra C."/>
            <person name="Singh R.S."/>
            <person name="Sirot L."/>
            <person name="Sirota M."/>
            <person name="Sisneros N.B."/>
            <person name="Smith C.D."/>
            <person name="Smith T.F."/>
            <person name="Spieth J."/>
            <person name="Stage D.E."/>
            <person name="Stark A."/>
            <person name="Stephan W."/>
            <person name="Strausberg R.L."/>
            <person name="Strempel S."/>
            <person name="Sturgill D."/>
            <person name="Sutton G."/>
            <person name="Sutton G.G."/>
            <person name="Tao W."/>
            <person name="Teichmann S."/>
            <person name="Tobari Y.N."/>
            <person name="Tomimura Y."/>
            <person name="Tsolas J.M."/>
            <person name="Valente V.L."/>
            <person name="Venter E."/>
            <person name="Venter J.C."/>
            <person name="Vicario S."/>
            <person name="Vieira F.G."/>
            <person name="Vilella A.J."/>
            <person name="Villasante A."/>
            <person name="Walenz B."/>
            <person name="Wang J."/>
            <person name="Wasserman M."/>
            <person name="Watts T."/>
            <person name="Wilson D."/>
            <person name="Wilson R.K."/>
            <person name="Wing R.A."/>
            <person name="Wolfner M.F."/>
            <person name="Wong A."/>
            <person name="Wong G.K."/>
            <person name="Wu C.I."/>
            <person name="Wu G."/>
            <person name="Yamamoto D."/>
            <person name="Yang H.P."/>
            <person name="Yang S.P."/>
            <person name="Yorke J.A."/>
            <person name="Yoshida K."/>
            <person name="Zdobnov E."/>
            <person name="Zhang P."/>
            <person name="Zhang Y."/>
            <person name="Zimin A.V."/>
            <person name="Baldwin J."/>
            <person name="Abdouelleil A."/>
            <person name="Abdulkadir J."/>
            <person name="Abebe A."/>
            <person name="Abera B."/>
            <person name="Abreu J."/>
            <person name="Acer S.C."/>
            <person name="Aftuck L."/>
            <person name="Alexander A."/>
            <person name="An P."/>
            <person name="Anderson E."/>
            <person name="Anderson S."/>
            <person name="Arachi H."/>
            <person name="Azer M."/>
            <person name="Bachantsang P."/>
            <person name="Barry A."/>
            <person name="Bayul T."/>
            <person name="Berlin A."/>
            <person name="Bessette D."/>
            <person name="Bloom T."/>
            <person name="Blye J."/>
            <person name="Boguslavskiy L."/>
            <person name="Bonnet C."/>
            <person name="Boukhgalter B."/>
            <person name="Bourzgui I."/>
            <person name="Brown A."/>
            <person name="Cahill P."/>
            <person name="Channer S."/>
            <person name="Cheshatsang Y."/>
            <person name="Chuda L."/>
            <person name="Citroen M."/>
            <person name="Collymore A."/>
            <person name="Cooke P."/>
            <person name="Costello M."/>
            <person name="D'Aco K."/>
            <person name="Daza R."/>
            <person name="De Haan G."/>
            <person name="DeGray S."/>
            <person name="DeMaso C."/>
            <person name="Dhargay N."/>
            <person name="Dooley K."/>
            <person name="Dooley E."/>
            <person name="Doricent M."/>
            <person name="Dorje P."/>
            <person name="Dorjee K."/>
            <person name="Dupes A."/>
            <person name="Elong R."/>
            <person name="Falk J."/>
            <person name="Farina A."/>
            <person name="Faro S."/>
            <person name="Ferguson D."/>
            <person name="Fisher S."/>
            <person name="Foley C.D."/>
            <person name="Franke A."/>
            <person name="Friedrich D."/>
            <person name="Gadbois L."/>
            <person name="Gearin G."/>
            <person name="Gearin C.R."/>
            <person name="Giannoukos G."/>
            <person name="Goode T."/>
            <person name="Graham J."/>
            <person name="Grandbois E."/>
            <person name="Grewal S."/>
            <person name="Gyaltsen K."/>
            <person name="Hafez N."/>
            <person name="Hagos B."/>
            <person name="Hall J."/>
            <person name="Henson C."/>
            <person name="Hollinger A."/>
            <person name="Honan T."/>
            <person name="Huard M.D."/>
            <person name="Hughes L."/>
            <person name="Hurhula B."/>
            <person name="Husby M.E."/>
            <person name="Kamat A."/>
            <person name="Kanga B."/>
            <person name="Kashin S."/>
            <person name="Khazanovich D."/>
            <person name="Kisner P."/>
            <person name="Lance K."/>
            <person name="Lara M."/>
            <person name="Lee W."/>
            <person name="Lennon N."/>
            <person name="Letendre F."/>
            <person name="LeVine R."/>
            <person name="Lipovsky A."/>
            <person name="Liu X."/>
            <person name="Liu J."/>
            <person name="Liu S."/>
            <person name="Lokyitsang T."/>
            <person name="Lokyitsang Y."/>
            <person name="Lubonja R."/>
            <person name="Lui A."/>
            <person name="MacDonald P."/>
            <person name="Magnisalis V."/>
            <person name="Maru K."/>
            <person name="Matthews C."/>
            <person name="McCusker W."/>
            <person name="McDonough S."/>
            <person name="Mehta T."/>
            <person name="Meldrim J."/>
            <person name="Meneus L."/>
            <person name="Mihai O."/>
            <person name="Mihalev A."/>
            <person name="Mihova T."/>
            <person name="Mittelman R."/>
            <person name="Mlenga V."/>
            <person name="Montmayeur A."/>
            <person name="Mulrain L."/>
            <person name="Navidi A."/>
            <person name="Naylor J."/>
            <person name="Negash T."/>
            <person name="Nguyen T."/>
            <person name="Nguyen N."/>
            <person name="Nicol R."/>
            <person name="Norbu C."/>
            <person name="Norbu N."/>
            <person name="Novod N."/>
            <person name="O'Neill B."/>
            <person name="Osman S."/>
            <person name="Markiewicz E."/>
            <person name="Oyono O.L."/>
            <person name="Patti C."/>
            <person name="Phunkhang P."/>
            <person name="Pierre F."/>
            <person name="Priest M."/>
            <person name="Raghuraman S."/>
            <person name="Rege F."/>
            <person name="Reyes R."/>
            <person name="Rise C."/>
            <person name="Rogov P."/>
            <person name="Ross K."/>
            <person name="Ryan E."/>
            <person name="Settipalli S."/>
            <person name="Shea T."/>
            <person name="Sherpa N."/>
            <person name="Shi L."/>
            <person name="Shih D."/>
            <person name="Sparrow T."/>
            <person name="Spaulding J."/>
            <person name="Stalker J."/>
            <person name="Stange-Thomann N."/>
            <person name="Stavropoulos S."/>
            <person name="Stone C."/>
            <person name="Strader C."/>
            <person name="Tesfaye S."/>
            <person name="Thomson T."/>
            <person name="Thoulutsang Y."/>
            <person name="Thoulutsang D."/>
            <person name="Topham K."/>
            <person name="Topping I."/>
            <person name="Tsamla T."/>
            <person name="Vassiliev H."/>
            <person name="Vo A."/>
            <person name="Wangchuk T."/>
            <person name="Wangdi T."/>
            <person name="Weiand M."/>
            <person name="Wilkinson J."/>
            <person name="Wilson A."/>
            <person name="Yadav S."/>
            <person name="Young G."/>
            <person name="Yu Q."/>
            <person name="Zembek L."/>
            <person name="Zhong D."/>
            <person name="Zimmer A."/>
            <person name="Zwirko Z."/>
            <person name="Jaffe D.B."/>
            <person name="Alvarez P."/>
            <person name="Brockman W."/>
            <person name="Butler J."/>
            <person name="Chin C."/>
            <person name="Gnerre S."/>
            <person name="Grabherr M."/>
            <person name="Kleber M."/>
            <person name="Mauceli E."/>
            <person name="MacCallum I."/>
        </authorList>
    </citation>
    <scope>NUCLEOTIDE SEQUENCE [LARGE SCALE GENOMIC DNA]</scope>
    <source>
        <strain evidence="9">Tucson 14030-0811.24</strain>
    </source>
</reference>
<keyword evidence="4" id="KW-0653">Protein transport</keyword>
<keyword evidence="9" id="KW-1185">Reference proteome</keyword>
<dbReference type="FunFam" id="1.20.1250.20:FF:000379">
    <property type="entry name" value="Uncharacterized protein, isoform A"/>
    <property type="match status" value="1"/>
</dbReference>
<evidence type="ECO:0008006" key="10">
    <source>
        <dbReference type="Google" id="ProtNLM"/>
    </source>
</evidence>
<evidence type="ECO:0000256" key="5">
    <source>
        <dbReference type="ARBA" id="ARBA00022989"/>
    </source>
</evidence>
<keyword evidence="6 7" id="KW-0472">Membrane</keyword>
<dbReference type="Proteomes" id="UP000007798">
    <property type="component" value="Unassembled WGS sequence"/>
</dbReference>
<dbReference type="GO" id="GO:0016020">
    <property type="term" value="C:membrane"/>
    <property type="evidence" value="ECO:0007669"/>
    <property type="project" value="UniProtKB-SubCell"/>
</dbReference>
<feature type="transmembrane region" description="Helical" evidence="7">
    <location>
        <begin position="281"/>
        <end position="303"/>
    </location>
</feature>
<dbReference type="InterPro" id="IPR000109">
    <property type="entry name" value="POT_fam"/>
</dbReference>
<evidence type="ECO:0000256" key="1">
    <source>
        <dbReference type="ARBA" id="ARBA00004141"/>
    </source>
</evidence>
<dbReference type="InParanoid" id="B4NDF4"/>
<dbReference type="HOGENOM" id="CLU_864013_0_0_1"/>
<dbReference type="PhylomeDB" id="B4NDF4"/>
<comment type="subcellular location">
    <subcellularLocation>
        <location evidence="1">Membrane</location>
        <topology evidence="1">Multi-pass membrane protein</topology>
    </subcellularLocation>
</comment>
<dbReference type="GO" id="GO:0022857">
    <property type="term" value="F:transmembrane transporter activity"/>
    <property type="evidence" value="ECO:0007669"/>
    <property type="project" value="InterPro"/>
</dbReference>
<accession>B4NDF4</accession>
<evidence type="ECO:0000256" key="6">
    <source>
        <dbReference type="ARBA" id="ARBA00023136"/>
    </source>
</evidence>
<evidence type="ECO:0000256" key="7">
    <source>
        <dbReference type="SAM" id="Phobius"/>
    </source>
</evidence>
<keyword evidence="4" id="KW-0813">Transport</keyword>
<evidence type="ECO:0000256" key="3">
    <source>
        <dbReference type="ARBA" id="ARBA00022692"/>
    </source>
</evidence>
<dbReference type="OMA" id="LNTIEYQ"/>
<dbReference type="InterPro" id="IPR036259">
    <property type="entry name" value="MFS_trans_sf"/>
</dbReference>
<dbReference type="GO" id="GO:0015833">
    <property type="term" value="P:peptide transport"/>
    <property type="evidence" value="ECO:0007669"/>
    <property type="project" value="UniProtKB-KW"/>
</dbReference>